<dbReference type="Pfam" id="PF00498">
    <property type="entry name" value="FHA"/>
    <property type="match status" value="1"/>
</dbReference>
<sequence>MNLDQTQALVERDEEEEAGDKTKRRKTRRRRMRETAVAVLRVLGHDCFSETEFPLFAGETVVGRDPGCGVCVPVASLSRRHAAFEASPPPDGDDGGGGHDARDARDESPAFVRDLGSLNGTRRGRLTLRPHARYEVRDGDVISFGEVRAIFRTSRTVAASVSNKEPTGEAAAHDDESAAAAAVAAADDDVHPAAAAAAAAGEDETDSDLDIFPDESDRTNGRGESIGEAEREGGEKESRNSEREAEERGKIPEGRETESKNSKIPQPSTGTTHDLWAELGIESDVGKGEESGKDSSSAGVGNSYTGNSDTGNSDTGNVSAGIPKEGRGRGLVIEDSWLEEEEGGHQRQLPLEETRNYGGAVGGAALVLGGTPVVPPPLGRSGGGDGGPRVIATGSTGSPSCLEPRRRRRGAGRTIVDEQLSPSDTVVPDSEEELDDSGPLIPAPRKCLRLDVSSSESETYSARDQTASQPILLGPQANLTRRSDQVLDVTPRHRHHQQQQQQQQELQSSGSETDIEDLEVEEEQGVRGEGGGRSCQADEGESVELTAKPPQQAPEFHMDSDTDIEEDAGDGGDSGGGGSGGKVAQAIAGAAGAEDTDEDDDSEDDVHLLGGWTRQPGAGVETGLEAELGAVLHRELSPQSLLDMPTQQFPCIDEVETQAYVYPRQSHWCSLFPNSSDSSTQPCGTDSPSHPPPSSASPRSTSSALPVASRTSPSSSSSLDETQPMEQYAGNKRQATAAMSPATGACPFDDSEPTQPVERLFGVGNDREISPGASGGGEVATASAGGRRASRGRLSKSRRSTAEVSVEVPPLGARGGRGVGGGAGREDAEEEVGGEAPVEAADETLGPQGELSRALKEAGDVGKPSTEEAEGGGSPGGDSGGPANLRDDRDGAAALAEKRDRGEEESAAGDGLMNAEGGNSASTTENPEGAETVSSDDDETIDLDAESEKRESELTGGDEPLRSDTGQSTVPPAESSEGGGEAGVGGGVPAETTGETPSLKTERSAEDPKHDGDGEKIAAEKEDSLPSTAAECSSTAGGDRGREGASTEMDAASLGPRRASAAASTETGDAREKSTERQGASLLPQTAVPPTPAAGSGEAVPPAEKTAESLQPGSPPSSKRGGRPGGKLSGKRDGPRERETAEGPATSGARGGLSAVVVEEETRRPEVERPGTSKRPGRKSARKRNDLETAAAAASGEAKGNSDVPSTAVGADTRHPDARRTETPRKPGKPSAKAKGDSFGSETSVAPVEGRGRDELTAGVEEAARAAQLDCPETLKKVGKTSTGERQPAAVAAAAAAAAPAPVEARDGGGPPTEDGEETRERRTECPESSKKLGRERSAEDGDAAPPGEGERSGDAEEARLGGGAGGGDDDGGGGGADGESSAEPSTPAGRNTPRRSARTPRAGLGGSKSATAKRGVTAAPPPEPETQPEPPRSRRRRNLTAVVKRLAMVRRGSGRPEDLTKSRDDGEEMEEGAHVDAAGTVEPLAETSIQRDVKTGHPSPSTRGIGQRRTAAGRSKVASSEDDATEQGGRVVEDVPISSSMDRKTRAKQKAATATSATVAVESSGGAGSDVARAPSDDRTGSDVAKAPRDDRTGSDVAKAPSDDRTGSDVARAPSDDRTGSDVAKAPRDDRTGSDVARTPSDDRTGSDVAKAPRDDRTGSDVAKAPRDDRTGSDVAKAPRDDRTGSDVAKAASDDRTGSDVAKAASDDRTGSDVARAPSDGRTGSDVAKAPSDDRTGSDVAKARGNVRRGRNPRSSAAATGGDAADARSDAVDTGSSGAGTGTNGGSAGSGGVARTGRGASSKPSAGRAESAVAAGGSDVTATGSGVGDAVRSGSVAPGTGSEAAAAAATPPTSKVAQGRARGRVKGAATPQRRRRRTTRAGGGDGGGDDGGDDGGEDETSAALARGEEVHLVVCPDDPRGQGVSGGHRGSAEVVEGQQRRQRGAGGGTRGRGRARAEEVAEEQQQVAPQEVPPPLAASHNAAGQEEGSSDVAAAAAATAASDDGDAGDGAGVDSAAEIPSEFPKIGNISSIRNVANHRRTGNAAGARRPIGSFGNAGNSGEERNAAGASGIGKLGNAGNAGNAGNYRRARNAAVAFTGVAELEALEQRVRTLGWAVSASARDCSHLVTDRVCRTVKMLCAVARGVPVVTPAWIQQCEQSGRVVDSDTFIVSDEEQEAKFDFRLRESLAAARERPLFHGFRVHVTAGVKPEPVHMRDIVECGGATWLPKVPRTAQAGVVVVSCAEDSARLRGCPGVDVVSAELILSGVLRQRLDIDAHRLNSSQGDEADSSDIDGGRDVDQRGRKRASVPATRGAQVSKRRR</sequence>
<accession>A0AAJ7UIM4</accession>
<feature type="region of interest" description="Disordered" evidence="14">
    <location>
        <begin position="82"/>
        <end position="107"/>
    </location>
</feature>
<feature type="compositionally biased region" description="Basic and acidic residues" evidence="14">
    <location>
        <begin position="228"/>
        <end position="261"/>
    </location>
</feature>
<feature type="compositionally biased region" description="Polar residues" evidence="14">
    <location>
        <begin position="262"/>
        <end position="272"/>
    </location>
</feature>
<evidence type="ECO:0000259" key="15">
    <source>
        <dbReference type="PROSITE" id="PS50006"/>
    </source>
</evidence>
<dbReference type="KEGG" id="pmrn:116957415"/>
<feature type="compositionally biased region" description="Polar residues" evidence="14">
    <location>
        <begin position="452"/>
        <end position="469"/>
    </location>
</feature>
<feature type="domain" description="FHA" evidence="15">
    <location>
        <begin position="60"/>
        <end position="128"/>
    </location>
</feature>
<feature type="compositionally biased region" description="Gly residues" evidence="14">
    <location>
        <begin position="1361"/>
        <end position="1378"/>
    </location>
</feature>
<evidence type="ECO:0000313" key="17">
    <source>
        <dbReference type="Proteomes" id="UP001318040"/>
    </source>
</evidence>
<feature type="compositionally biased region" description="Gly residues" evidence="14">
    <location>
        <begin position="813"/>
        <end position="823"/>
    </location>
</feature>
<feature type="compositionally biased region" description="Low complexity" evidence="14">
    <location>
        <begin position="1838"/>
        <end position="1855"/>
    </location>
</feature>
<dbReference type="InterPro" id="IPR051579">
    <property type="entry name" value="DDR_Transcriptional_Reg"/>
</dbReference>
<feature type="compositionally biased region" description="Gly residues" evidence="14">
    <location>
        <begin position="871"/>
        <end position="880"/>
    </location>
</feature>
<feature type="compositionally biased region" description="Low complexity" evidence="14">
    <location>
        <begin position="696"/>
        <end position="718"/>
    </location>
</feature>
<feature type="region of interest" description="Disordered" evidence="14">
    <location>
        <begin position="2041"/>
        <end position="2067"/>
    </location>
</feature>
<evidence type="ECO:0000256" key="12">
    <source>
        <dbReference type="ARBA" id="ARBA00023858"/>
    </source>
</evidence>
<feature type="compositionally biased region" description="Basic and acidic residues" evidence="14">
    <location>
        <begin position="1000"/>
        <end position="1024"/>
    </location>
</feature>
<dbReference type="InterPro" id="IPR000253">
    <property type="entry name" value="FHA_dom"/>
</dbReference>
<gene>
    <name evidence="18" type="primary">LOC116957415</name>
</gene>
<feature type="region of interest" description="Disordered" evidence="14">
    <location>
        <begin position="2282"/>
        <end position="2323"/>
    </location>
</feature>
<keyword evidence="4" id="KW-0158">Chromosome</keyword>
<feature type="compositionally biased region" description="Acidic residues" evidence="14">
    <location>
        <begin position="934"/>
        <end position="945"/>
    </location>
</feature>
<dbReference type="Pfam" id="PF16589">
    <property type="entry name" value="BRCT_2"/>
    <property type="match status" value="1"/>
</dbReference>
<dbReference type="InterPro" id="IPR008984">
    <property type="entry name" value="SMAD_FHA_dom_sf"/>
</dbReference>
<feature type="compositionally biased region" description="Low complexity" evidence="14">
    <location>
        <begin position="1551"/>
        <end position="1561"/>
    </location>
</feature>
<feature type="compositionally biased region" description="Gly residues" evidence="14">
    <location>
        <begin position="571"/>
        <end position="581"/>
    </location>
</feature>
<feature type="compositionally biased region" description="Acidic residues" evidence="14">
    <location>
        <begin position="561"/>
        <end position="570"/>
    </location>
</feature>
<proteinExistence type="predicted"/>
<comment type="subcellular location">
    <subcellularLocation>
        <location evidence="2">Chromosome</location>
    </subcellularLocation>
    <subcellularLocation>
        <location evidence="1">Nucleus</location>
    </subcellularLocation>
</comment>
<feature type="compositionally biased region" description="Basic and acidic residues" evidence="14">
    <location>
        <begin position="1130"/>
        <end position="1141"/>
    </location>
</feature>
<keyword evidence="5" id="KW-1017">Isopeptide bond</keyword>
<feature type="compositionally biased region" description="Gly residues" evidence="14">
    <location>
        <begin position="977"/>
        <end position="988"/>
    </location>
</feature>
<feature type="compositionally biased region" description="Polar residues" evidence="14">
    <location>
        <begin position="917"/>
        <end position="926"/>
    </location>
</feature>
<evidence type="ECO:0000259" key="16">
    <source>
        <dbReference type="PROSITE" id="PS50172"/>
    </source>
</evidence>
<dbReference type="PANTHER" id="PTHR23196:SF1">
    <property type="entry name" value="PAX-INTERACTING PROTEIN 1"/>
    <property type="match status" value="1"/>
</dbReference>
<feature type="compositionally biased region" description="Basic and acidic residues" evidence="14">
    <location>
        <begin position="1319"/>
        <end position="1340"/>
    </location>
</feature>
<feature type="compositionally biased region" description="Basic and acidic residues" evidence="14">
    <location>
        <begin position="1641"/>
        <end position="1686"/>
    </location>
</feature>
<keyword evidence="10" id="KW-0539">Nucleus</keyword>
<evidence type="ECO:0000256" key="1">
    <source>
        <dbReference type="ARBA" id="ARBA00004123"/>
    </source>
</evidence>
<evidence type="ECO:0000256" key="2">
    <source>
        <dbReference type="ARBA" id="ARBA00004286"/>
    </source>
</evidence>
<keyword evidence="9" id="KW-0007">Acetylation</keyword>
<keyword evidence="6" id="KW-0677">Repeat</keyword>
<feature type="compositionally biased region" description="Basic and acidic residues" evidence="14">
    <location>
        <begin position="1212"/>
        <end position="1225"/>
    </location>
</feature>
<dbReference type="SMART" id="SM00240">
    <property type="entry name" value="FHA"/>
    <property type="match status" value="1"/>
</dbReference>
<dbReference type="PANTHER" id="PTHR23196">
    <property type="entry name" value="PAX TRANSCRIPTION ACTIVATION DOMAIN INTERACTING PROTEIN"/>
    <property type="match status" value="1"/>
</dbReference>
<organism evidence="17 18">
    <name type="scientific">Petromyzon marinus</name>
    <name type="common">Sea lamprey</name>
    <dbReference type="NCBI Taxonomy" id="7757"/>
    <lineage>
        <taxon>Eukaryota</taxon>
        <taxon>Metazoa</taxon>
        <taxon>Chordata</taxon>
        <taxon>Craniata</taxon>
        <taxon>Vertebrata</taxon>
        <taxon>Cyclostomata</taxon>
        <taxon>Hyperoartia</taxon>
        <taxon>Petromyzontiformes</taxon>
        <taxon>Petromyzontidae</taxon>
        <taxon>Petromyzon</taxon>
    </lineage>
</organism>
<feature type="compositionally biased region" description="Basic and acidic residues" evidence="14">
    <location>
        <begin position="96"/>
        <end position="107"/>
    </location>
</feature>
<evidence type="ECO:0000256" key="8">
    <source>
        <dbReference type="ARBA" id="ARBA00022843"/>
    </source>
</evidence>
<dbReference type="Gene3D" id="3.40.50.10190">
    <property type="entry name" value="BRCT domain"/>
    <property type="match status" value="2"/>
</dbReference>
<feature type="compositionally biased region" description="Pro residues" evidence="14">
    <location>
        <begin position="1420"/>
        <end position="1431"/>
    </location>
</feature>
<feature type="compositionally biased region" description="Polar residues" evidence="14">
    <location>
        <begin position="672"/>
        <end position="686"/>
    </location>
</feature>
<feature type="compositionally biased region" description="Basic and acidic residues" evidence="14">
    <location>
        <begin position="1615"/>
        <end position="1634"/>
    </location>
</feature>
<evidence type="ECO:0000256" key="13">
    <source>
        <dbReference type="ARBA" id="ARBA00030146"/>
    </source>
</evidence>
<evidence type="ECO:0000256" key="9">
    <source>
        <dbReference type="ARBA" id="ARBA00022990"/>
    </source>
</evidence>
<evidence type="ECO:0000256" key="10">
    <source>
        <dbReference type="ARBA" id="ARBA00023242"/>
    </source>
</evidence>
<feature type="region of interest" description="Disordered" evidence="14">
    <location>
        <begin position="671"/>
        <end position="2020"/>
    </location>
</feature>
<evidence type="ECO:0000256" key="4">
    <source>
        <dbReference type="ARBA" id="ARBA00022454"/>
    </source>
</evidence>
<evidence type="ECO:0000256" key="7">
    <source>
        <dbReference type="ARBA" id="ARBA00022763"/>
    </source>
</evidence>
<feature type="region of interest" description="Disordered" evidence="14">
    <location>
        <begin position="159"/>
        <end position="332"/>
    </location>
</feature>
<dbReference type="RefSeq" id="XP_032835428.1">
    <property type="nucleotide sequence ID" value="XM_032979537.1"/>
</dbReference>
<keyword evidence="17" id="KW-1185">Reference proteome</keyword>
<feature type="compositionally biased region" description="Acidic residues" evidence="14">
    <location>
        <begin position="201"/>
        <end position="214"/>
    </location>
</feature>
<feature type="compositionally biased region" description="Low complexity" evidence="14">
    <location>
        <begin position="1288"/>
        <end position="1303"/>
    </location>
</feature>
<feature type="compositionally biased region" description="Basic residues" evidence="14">
    <location>
        <begin position="788"/>
        <end position="799"/>
    </location>
</feature>
<keyword evidence="8" id="KW-0832">Ubl conjugation</keyword>
<dbReference type="CDD" id="cd17744">
    <property type="entry name" value="BRCT_MDC1_rpt1"/>
    <property type="match status" value="1"/>
</dbReference>
<feature type="compositionally biased region" description="Basic and acidic residues" evidence="14">
    <location>
        <begin position="1455"/>
        <end position="1465"/>
    </location>
</feature>
<dbReference type="GO" id="GO:0005634">
    <property type="term" value="C:nucleus"/>
    <property type="evidence" value="ECO:0007669"/>
    <property type="project" value="UniProtKB-SubCell"/>
</dbReference>
<dbReference type="SUPFAM" id="SSF49879">
    <property type="entry name" value="SMAD/FHA domain"/>
    <property type="match status" value="1"/>
</dbReference>
<evidence type="ECO:0000256" key="3">
    <source>
        <dbReference type="ARBA" id="ARBA00015014"/>
    </source>
</evidence>
<protein>
    <recommendedName>
        <fullName evidence="3">Mediator of DNA damage checkpoint protein 1</fullName>
    </recommendedName>
    <alternativeName>
        <fullName evidence="13">PAX transactivation activation domain-interacting protein</fullName>
    </alternativeName>
    <alternativeName>
        <fullName evidence="12">PAX-interacting protein 1</fullName>
    </alternativeName>
</protein>
<reference evidence="18" key="1">
    <citation type="submission" date="2025-08" db="UniProtKB">
        <authorList>
            <consortium name="RefSeq"/>
        </authorList>
    </citation>
    <scope>IDENTIFICATION</scope>
    <source>
        <tissue evidence="18">Sperm</tissue>
    </source>
</reference>
<feature type="compositionally biased region" description="Basic and acidic residues" evidence="14">
    <location>
        <begin position="1160"/>
        <end position="1171"/>
    </location>
</feature>
<feature type="compositionally biased region" description="Low complexity" evidence="14">
    <location>
        <begin position="1755"/>
        <end position="1765"/>
    </location>
</feature>
<dbReference type="Gene3D" id="2.60.200.20">
    <property type="match status" value="1"/>
</dbReference>
<evidence type="ECO:0000256" key="5">
    <source>
        <dbReference type="ARBA" id="ARBA00022499"/>
    </source>
</evidence>
<feature type="compositionally biased region" description="Basic and acidic residues" evidence="14">
    <location>
        <begin position="284"/>
        <end position="293"/>
    </location>
</feature>
<evidence type="ECO:0000313" key="18">
    <source>
        <dbReference type="RefSeq" id="XP_032835428.1"/>
    </source>
</evidence>
<feature type="compositionally biased region" description="Basic and acidic residues" evidence="14">
    <location>
        <begin position="1576"/>
        <end position="1595"/>
    </location>
</feature>
<feature type="compositionally biased region" description="Polar residues" evidence="14">
    <location>
        <begin position="300"/>
        <end position="318"/>
    </location>
</feature>
<feature type="compositionally biased region" description="Gly residues" evidence="14">
    <location>
        <begin position="1778"/>
        <end position="1795"/>
    </location>
</feature>
<feature type="compositionally biased region" description="Acidic residues" evidence="14">
    <location>
        <begin position="513"/>
        <end position="523"/>
    </location>
</feature>
<name>A0AAJ7UIM4_PETMA</name>
<feature type="compositionally biased region" description="Polar residues" evidence="14">
    <location>
        <begin position="1025"/>
        <end position="1036"/>
    </location>
</feature>
<dbReference type="PROSITE" id="PS50172">
    <property type="entry name" value="BRCT"/>
    <property type="match status" value="1"/>
</dbReference>
<keyword evidence="11" id="KW-0131">Cell cycle</keyword>
<dbReference type="Pfam" id="PF16770">
    <property type="entry name" value="RTT107_BRCT_5"/>
    <property type="match status" value="1"/>
</dbReference>
<feature type="compositionally biased region" description="Low complexity" evidence="14">
    <location>
        <begin position="1991"/>
        <end position="2003"/>
    </location>
</feature>
<dbReference type="SUPFAM" id="SSF52113">
    <property type="entry name" value="BRCT domain"/>
    <property type="match status" value="1"/>
</dbReference>
<evidence type="ECO:0000256" key="14">
    <source>
        <dbReference type="SAM" id="MobiDB-lite"/>
    </source>
</evidence>
<feature type="region of interest" description="Disordered" evidence="14">
    <location>
        <begin position="1"/>
        <end position="30"/>
    </location>
</feature>
<evidence type="ECO:0000256" key="11">
    <source>
        <dbReference type="ARBA" id="ARBA00023306"/>
    </source>
</evidence>
<keyword evidence="7" id="KW-0227">DNA damage</keyword>
<feature type="compositionally biased region" description="Basic and acidic residues" evidence="14">
    <location>
        <begin position="885"/>
        <end position="904"/>
    </location>
</feature>
<feature type="compositionally biased region" description="Basic and acidic residues" evidence="14">
    <location>
        <begin position="1349"/>
        <end position="1360"/>
    </location>
</feature>
<feature type="domain" description="BRCT" evidence="16">
    <location>
        <begin position="2093"/>
        <end position="2172"/>
    </location>
</feature>
<dbReference type="InterPro" id="IPR036420">
    <property type="entry name" value="BRCT_dom_sf"/>
</dbReference>
<dbReference type="GO" id="GO:0005694">
    <property type="term" value="C:chromosome"/>
    <property type="evidence" value="ECO:0007669"/>
    <property type="project" value="UniProtKB-SubCell"/>
</dbReference>
<dbReference type="InterPro" id="IPR001357">
    <property type="entry name" value="BRCT_dom"/>
</dbReference>
<feature type="compositionally biased region" description="Acidic residues" evidence="14">
    <location>
        <begin position="594"/>
        <end position="604"/>
    </location>
</feature>
<evidence type="ECO:0000256" key="6">
    <source>
        <dbReference type="ARBA" id="ARBA00022737"/>
    </source>
</evidence>
<dbReference type="Proteomes" id="UP001318040">
    <property type="component" value="Chromosome 74"/>
</dbReference>
<dbReference type="CDD" id="cd22665">
    <property type="entry name" value="FHA_MDC1"/>
    <property type="match status" value="1"/>
</dbReference>
<dbReference type="PROSITE" id="PS50006">
    <property type="entry name" value="FHA_DOMAIN"/>
    <property type="match status" value="1"/>
</dbReference>
<feature type="compositionally biased region" description="Acidic residues" evidence="14">
    <location>
        <begin position="1888"/>
        <end position="1901"/>
    </location>
</feature>
<dbReference type="GO" id="GO:0006974">
    <property type="term" value="P:DNA damage response"/>
    <property type="evidence" value="ECO:0007669"/>
    <property type="project" value="UniProtKB-KW"/>
</dbReference>
<feature type="region of interest" description="Disordered" evidence="14">
    <location>
        <begin position="372"/>
        <end position="618"/>
    </location>
</feature>
<feature type="compositionally biased region" description="Low complexity" evidence="14">
    <location>
        <begin position="582"/>
        <end position="593"/>
    </location>
</feature>